<sequence length="124" mass="14299">MENETYTRTKICELCGEEFTITQKFSRAKRCPKCAIVIRNGRIEAYKEKKRIHKKHVGVSKLDTLAREAKSYGMSYGQYVALKRAGYKIRPVVKDNGVNLAWKAWKDEIYGIVEACKARAERHA</sequence>
<organism evidence="1 2">
    <name type="scientific">Selenomonas ruminantium</name>
    <dbReference type="NCBI Taxonomy" id="971"/>
    <lineage>
        <taxon>Bacteria</taxon>
        <taxon>Bacillati</taxon>
        <taxon>Bacillota</taxon>
        <taxon>Negativicutes</taxon>
        <taxon>Selenomonadales</taxon>
        <taxon>Selenomonadaceae</taxon>
        <taxon>Selenomonas</taxon>
    </lineage>
</organism>
<dbReference type="Proteomes" id="UP000182412">
    <property type="component" value="Unassembled WGS sequence"/>
</dbReference>
<dbReference type="EMBL" id="FNJQ01000004">
    <property type="protein sequence ID" value="SDO99911.1"/>
    <property type="molecule type" value="Genomic_DNA"/>
</dbReference>
<evidence type="ECO:0000313" key="1">
    <source>
        <dbReference type="EMBL" id="SDO99911.1"/>
    </source>
</evidence>
<reference evidence="1 2" key="1">
    <citation type="submission" date="2016-10" db="EMBL/GenBank/DDBJ databases">
        <authorList>
            <person name="de Groot N.N."/>
        </authorList>
    </citation>
    <scope>NUCLEOTIDE SEQUENCE [LARGE SCALE GENOMIC DNA]</scope>
    <source>
        <strain evidence="1 2">S137</strain>
    </source>
</reference>
<dbReference type="OrthoDB" id="9808373at2"/>
<protein>
    <submittedName>
        <fullName evidence="1">Uncharacterized protein</fullName>
    </submittedName>
</protein>
<accession>A0A1H0P4N8</accession>
<evidence type="ECO:0000313" key="2">
    <source>
        <dbReference type="Proteomes" id="UP000182412"/>
    </source>
</evidence>
<name>A0A1H0P4N8_SELRU</name>
<proteinExistence type="predicted"/>
<dbReference type="AlphaFoldDB" id="A0A1H0P4N8"/>
<dbReference type="RefSeq" id="WP_074571457.1">
    <property type="nucleotide sequence ID" value="NZ_FNJQ01000004.1"/>
</dbReference>
<gene>
    <name evidence="1" type="ORF">SAMN05216366_104108</name>
</gene>